<comment type="caution">
    <text evidence="1">The sequence shown here is derived from an EMBL/GenBank/DDBJ whole genome shotgun (WGS) entry which is preliminary data.</text>
</comment>
<name>A0A3A4NEJ3_ABYX5</name>
<gene>
    <name evidence="1" type="ORF">C4520_15240</name>
</gene>
<evidence type="ECO:0008006" key="3">
    <source>
        <dbReference type="Google" id="ProtNLM"/>
    </source>
</evidence>
<proteinExistence type="predicted"/>
<evidence type="ECO:0000313" key="1">
    <source>
        <dbReference type="EMBL" id="RJP17959.1"/>
    </source>
</evidence>
<reference evidence="1 2" key="1">
    <citation type="journal article" date="2017" name="ISME J.">
        <title>Energy and carbon metabolisms in a deep terrestrial subsurface fluid microbial community.</title>
        <authorList>
            <person name="Momper L."/>
            <person name="Jungbluth S.P."/>
            <person name="Lee M.D."/>
            <person name="Amend J.P."/>
        </authorList>
    </citation>
    <scope>NUCLEOTIDE SEQUENCE [LARGE SCALE GENOMIC DNA]</scope>
    <source>
        <strain evidence="1">SURF_5</strain>
    </source>
</reference>
<sequence>MIALGDSNSFYPFDWSSYSGDKSRHLPNLIIEELKEHEGDFDDLQLLDWSFAGADMFDFYCMLHKALELQPDLILIPINLRTFSPKWIGSQSLLWFNPELSAFTPLFSQLPATCRDPVAARGITKKKLLEYKASVLFLKPVTIYTSGIKTWISKSSRRFTMPFSEGRPKEGDEKVSRSGDDFKYDPSELAGLFVFPETETNPTFKDFRSLVELASGREIDILFYIWPVDHEFLSSVNNFDQESLRASTDLFLTVLTQEQFHLLDCSMLLEHDKFYDIYGHCGEEGKSKVAEAIADAAAEILGSRGITGAPETVVVN</sequence>
<organism evidence="1 2">
    <name type="scientific">Abyssobacteria bacterium (strain SURF_5)</name>
    <dbReference type="NCBI Taxonomy" id="2093360"/>
    <lineage>
        <taxon>Bacteria</taxon>
        <taxon>Pseudomonadati</taxon>
        <taxon>Candidatus Hydrogenedentota</taxon>
        <taxon>Candidatus Abyssobacteria</taxon>
    </lineage>
</organism>
<protein>
    <recommendedName>
        <fullName evidence="3">SGNH/GDSL hydrolase family protein</fullName>
    </recommendedName>
</protein>
<evidence type="ECO:0000313" key="2">
    <source>
        <dbReference type="Proteomes" id="UP000265882"/>
    </source>
</evidence>
<dbReference type="AlphaFoldDB" id="A0A3A4NEJ3"/>
<dbReference type="Proteomes" id="UP000265882">
    <property type="component" value="Unassembled WGS sequence"/>
</dbReference>
<dbReference type="EMBL" id="QZKU01000107">
    <property type="protein sequence ID" value="RJP17959.1"/>
    <property type="molecule type" value="Genomic_DNA"/>
</dbReference>
<accession>A0A3A4NEJ3</accession>